<dbReference type="EMBL" id="JACCCZ010000001">
    <property type="protein sequence ID" value="NYG00325.1"/>
    <property type="molecule type" value="Genomic_DNA"/>
</dbReference>
<evidence type="ECO:0000313" key="2">
    <source>
        <dbReference type="EMBL" id="NYG00325.1"/>
    </source>
</evidence>
<comment type="caution">
    <text evidence="2">The sequence shown here is derived from an EMBL/GenBank/DDBJ whole genome shotgun (WGS) entry which is preliminary data.</text>
</comment>
<sequence>MTDDLLSRHDVLLADLDGTLYRGPEVVPGAVEAVRGAADRGVPTVYVTNNASRSPADVAAHLAELGFPARVEDVRTSSQAAAAMLAEQLPPGARVLVVGTSALADEVRARGLAVVGDAEGADAVVQGHSPDTGWRILAEAVVAVRAGALWVASNVDPTLPTERGPLPGNGSMVQVVRTATGARPQVAGKPAARLLREGCGDAQAPLVIGDRLDTDIEGANAMGAPSLMVLTGVSGAAELLAAAPELRPTHIGADLAALTRPPDELAPGPRPGWDVRADGGTLVLSGDGDGPEPTVDALRALCAVAWEQGVHDVRPDGAAAAAALADLGLAERPGR</sequence>
<dbReference type="PANTHER" id="PTHR19288">
    <property type="entry name" value="4-NITROPHENYLPHOSPHATASE-RELATED"/>
    <property type="match status" value="1"/>
</dbReference>
<dbReference type="GO" id="GO:0016791">
    <property type="term" value="F:phosphatase activity"/>
    <property type="evidence" value="ECO:0007669"/>
    <property type="project" value="TreeGrafter"/>
</dbReference>
<evidence type="ECO:0000259" key="1">
    <source>
        <dbReference type="Pfam" id="PF18407"/>
    </source>
</evidence>
<protein>
    <submittedName>
        <fullName evidence="2">HAD superfamily hydrolase (TIGR01450 family)</fullName>
    </submittedName>
</protein>
<dbReference type="Proteomes" id="UP000549695">
    <property type="component" value="Unassembled WGS sequence"/>
</dbReference>
<evidence type="ECO:0000313" key="3">
    <source>
        <dbReference type="Proteomes" id="UP000549695"/>
    </source>
</evidence>
<reference evidence="2 3" key="1">
    <citation type="submission" date="2020-07" db="EMBL/GenBank/DDBJ databases">
        <title>Sequencing the genomes of 1000 actinobacteria strains.</title>
        <authorList>
            <person name="Klenk H.-P."/>
        </authorList>
    </citation>
    <scope>NUCLEOTIDE SEQUENCE [LARGE SCALE GENOMIC DNA]</scope>
    <source>
        <strain evidence="2 3">DSM 44749</strain>
    </source>
</reference>
<dbReference type="Pfam" id="PF18407">
    <property type="entry name" value="GNAT_like"/>
    <property type="match status" value="1"/>
</dbReference>
<dbReference type="AlphaFoldDB" id="A0A852W1N3"/>
<organism evidence="2 3">
    <name type="scientific">Pseudonocardia alni</name>
    <name type="common">Amycolata alni</name>
    <dbReference type="NCBI Taxonomy" id="33907"/>
    <lineage>
        <taxon>Bacteria</taxon>
        <taxon>Bacillati</taxon>
        <taxon>Actinomycetota</taxon>
        <taxon>Actinomycetes</taxon>
        <taxon>Pseudonocardiales</taxon>
        <taxon>Pseudonocardiaceae</taxon>
        <taxon>Pseudonocardia</taxon>
    </lineage>
</organism>
<dbReference type="Pfam" id="PF13344">
    <property type="entry name" value="Hydrolase_6"/>
    <property type="match status" value="1"/>
</dbReference>
<keyword evidence="2" id="KW-0378">Hydrolase</keyword>
<dbReference type="PANTHER" id="PTHR19288:SF95">
    <property type="entry name" value="D-GLYCEROL 3-PHOSPHATE PHOSPHATASE"/>
    <property type="match status" value="1"/>
</dbReference>
<dbReference type="GO" id="GO:0005737">
    <property type="term" value="C:cytoplasm"/>
    <property type="evidence" value="ECO:0007669"/>
    <property type="project" value="TreeGrafter"/>
</dbReference>
<dbReference type="InterPro" id="IPR041065">
    <property type="entry name" value="GNAT-like"/>
</dbReference>
<gene>
    <name evidence="2" type="ORF">HDA37_000610</name>
</gene>
<feature type="domain" description="GCN5-related N-acetyltransferase-like" evidence="1">
    <location>
        <begin position="270"/>
        <end position="329"/>
    </location>
</feature>
<dbReference type="SUPFAM" id="SSF56784">
    <property type="entry name" value="HAD-like"/>
    <property type="match status" value="1"/>
</dbReference>
<name>A0A852W1N3_PSEA5</name>
<keyword evidence="3" id="KW-1185">Reference proteome</keyword>
<dbReference type="Gene3D" id="3.40.50.1000">
    <property type="entry name" value="HAD superfamily/HAD-like"/>
    <property type="match status" value="2"/>
</dbReference>
<dbReference type="Pfam" id="PF13242">
    <property type="entry name" value="Hydrolase_like"/>
    <property type="match status" value="1"/>
</dbReference>
<dbReference type="InterPro" id="IPR023214">
    <property type="entry name" value="HAD_sf"/>
</dbReference>
<accession>A0A852W1N3</accession>
<dbReference type="InterPro" id="IPR006357">
    <property type="entry name" value="HAD-SF_hydro_IIA"/>
</dbReference>
<dbReference type="RefSeq" id="WP_179760169.1">
    <property type="nucleotide sequence ID" value="NZ_BAAAJZ010000011.1"/>
</dbReference>
<dbReference type="NCBIfam" id="TIGR01460">
    <property type="entry name" value="HAD-SF-IIA"/>
    <property type="match status" value="1"/>
</dbReference>
<dbReference type="GeneID" id="98050428"/>
<proteinExistence type="predicted"/>
<dbReference type="InterPro" id="IPR036412">
    <property type="entry name" value="HAD-like_sf"/>
</dbReference>